<dbReference type="PRINTS" id="PR01438">
    <property type="entry name" value="UNVRSLSTRESS"/>
</dbReference>
<dbReference type="InterPro" id="IPR014729">
    <property type="entry name" value="Rossmann-like_a/b/a_fold"/>
</dbReference>
<proteinExistence type="inferred from homology"/>
<sequence>MYEHVLLPIDGTDADDVVVRAASLARSTDATVHLLYVVDDRAFLTLEDADDAADRLRREGETTLADVRSRLEAAGLPVVSELRWGSPGPEIVDYAESAGVDVVVMGAHADYEDNMLGSVSQHVLAQSPVPVLTVRLTGSSDDTREVTLAGN</sequence>
<dbReference type="CDD" id="cd00293">
    <property type="entry name" value="USP-like"/>
    <property type="match status" value="1"/>
</dbReference>
<dbReference type="EMBL" id="JBHSDS010000003">
    <property type="protein sequence ID" value="MFC4357660.1"/>
    <property type="molecule type" value="Genomic_DNA"/>
</dbReference>
<dbReference type="AlphaFoldDB" id="A0ABD5P9W1"/>
<protein>
    <submittedName>
        <fullName evidence="3">Universal stress protein</fullName>
    </submittedName>
</protein>
<organism evidence="3 4">
    <name type="scientific">Halobium salinum</name>
    <dbReference type="NCBI Taxonomy" id="1364940"/>
    <lineage>
        <taxon>Archaea</taxon>
        <taxon>Methanobacteriati</taxon>
        <taxon>Methanobacteriota</taxon>
        <taxon>Stenosarchaea group</taxon>
        <taxon>Halobacteria</taxon>
        <taxon>Halobacteriales</taxon>
        <taxon>Haloferacaceae</taxon>
        <taxon>Halobium</taxon>
    </lineage>
</organism>
<dbReference type="PANTHER" id="PTHR46268:SF6">
    <property type="entry name" value="UNIVERSAL STRESS PROTEIN UP12"/>
    <property type="match status" value="1"/>
</dbReference>
<evidence type="ECO:0000313" key="3">
    <source>
        <dbReference type="EMBL" id="MFC4357660.1"/>
    </source>
</evidence>
<dbReference type="PANTHER" id="PTHR46268">
    <property type="entry name" value="STRESS RESPONSE PROTEIN NHAX"/>
    <property type="match status" value="1"/>
</dbReference>
<comment type="similarity">
    <text evidence="1">Belongs to the universal stress protein A family.</text>
</comment>
<evidence type="ECO:0000259" key="2">
    <source>
        <dbReference type="Pfam" id="PF00582"/>
    </source>
</evidence>
<evidence type="ECO:0000313" key="4">
    <source>
        <dbReference type="Proteomes" id="UP001595921"/>
    </source>
</evidence>
<keyword evidence="4" id="KW-1185">Reference proteome</keyword>
<gene>
    <name evidence="3" type="ORF">ACFO0N_06820</name>
</gene>
<dbReference type="InterPro" id="IPR006016">
    <property type="entry name" value="UspA"/>
</dbReference>
<feature type="domain" description="UspA" evidence="2">
    <location>
        <begin position="1"/>
        <end position="135"/>
    </location>
</feature>
<accession>A0ABD5P9W1</accession>
<dbReference type="RefSeq" id="WP_267622033.1">
    <property type="nucleotide sequence ID" value="NZ_JAODIW010000006.1"/>
</dbReference>
<name>A0ABD5P9W1_9EURY</name>
<dbReference type="InterPro" id="IPR006015">
    <property type="entry name" value="Universal_stress_UspA"/>
</dbReference>
<evidence type="ECO:0000256" key="1">
    <source>
        <dbReference type="ARBA" id="ARBA00008791"/>
    </source>
</evidence>
<dbReference type="Pfam" id="PF00582">
    <property type="entry name" value="Usp"/>
    <property type="match status" value="1"/>
</dbReference>
<dbReference type="Proteomes" id="UP001595921">
    <property type="component" value="Unassembled WGS sequence"/>
</dbReference>
<dbReference type="SUPFAM" id="SSF52402">
    <property type="entry name" value="Adenine nucleotide alpha hydrolases-like"/>
    <property type="match status" value="1"/>
</dbReference>
<comment type="caution">
    <text evidence="3">The sequence shown here is derived from an EMBL/GenBank/DDBJ whole genome shotgun (WGS) entry which is preliminary data.</text>
</comment>
<reference evidence="3 4" key="1">
    <citation type="journal article" date="2019" name="Int. J. Syst. Evol. Microbiol.">
        <title>The Global Catalogue of Microorganisms (GCM) 10K type strain sequencing project: providing services to taxonomists for standard genome sequencing and annotation.</title>
        <authorList>
            <consortium name="The Broad Institute Genomics Platform"/>
            <consortium name="The Broad Institute Genome Sequencing Center for Infectious Disease"/>
            <person name="Wu L."/>
            <person name="Ma J."/>
        </authorList>
    </citation>
    <scope>NUCLEOTIDE SEQUENCE [LARGE SCALE GENOMIC DNA]</scope>
    <source>
        <strain evidence="3 4">CGMCC 1.12553</strain>
    </source>
</reference>
<dbReference type="PIRSF" id="PIRSF006276">
    <property type="entry name" value="UspA"/>
    <property type="match status" value="1"/>
</dbReference>
<dbReference type="Gene3D" id="3.40.50.620">
    <property type="entry name" value="HUPs"/>
    <property type="match status" value="1"/>
</dbReference>